<accession>A0ABQ6I0P4</accession>
<keyword evidence="2" id="KW-1185">Reference proteome</keyword>
<dbReference type="EMBL" id="BSUK01000001">
    <property type="protein sequence ID" value="GMA23359.1"/>
    <property type="molecule type" value="Genomic_DNA"/>
</dbReference>
<sequence>MPTLTDKGYQGAGIGVLHPLSLPTNAHADDLTCFSEITAAALVLSTFTEAPDQNPGETLL</sequence>
<evidence type="ECO:0000313" key="1">
    <source>
        <dbReference type="EMBL" id="GMA23359.1"/>
    </source>
</evidence>
<comment type="caution">
    <text evidence="1">The sequence shown here is derived from an EMBL/GenBank/DDBJ whole genome shotgun (WGS) entry which is preliminary data.</text>
</comment>
<dbReference type="Proteomes" id="UP001157091">
    <property type="component" value="Unassembled WGS sequence"/>
</dbReference>
<proteinExistence type="predicted"/>
<gene>
    <name evidence="1" type="ORF">GCM10025864_11180</name>
</gene>
<reference evidence="2" key="1">
    <citation type="journal article" date="2019" name="Int. J. Syst. Evol. Microbiol.">
        <title>The Global Catalogue of Microorganisms (GCM) 10K type strain sequencing project: providing services to taxonomists for standard genome sequencing and annotation.</title>
        <authorList>
            <consortium name="The Broad Institute Genomics Platform"/>
            <consortium name="The Broad Institute Genome Sequencing Center for Infectious Disease"/>
            <person name="Wu L."/>
            <person name="Ma J."/>
        </authorList>
    </citation>
    <scope>NUCLEOTIDE SEQUENCE [LARGE SCALE GENOMIC DNA]</scope>
    <source>
        <strain evidence="2">NBRC 106348</strain>
    </source>
</reference>
<protein>
    <submittedName>
        <fullName evidence="1">Uncharacterized protein</fullName>
    </submittedName>
</protein>
<dbReference type="RefSeq" id="WP_284292405.1">
    <property type="nucleotide sequence ID" value="NZ_BSUK01000001.1"/>
</dbReference>
<organism evidence="1 2">
    <name type="scientific">Luteimicrobium album</name>
    <dbReference type="NCBI Taxonomy" id="1054550"/>
    <lineage>
        <taxon>Bacteria</taxon>
        <taxon>Bacillati</taxon>
        <taxon>Actinomycetota</taxon>
        <taxon>Actinomycetes</taxon>
        <taxon>Micrococcales</taxon>
        <taxon>Luteimicrobium</taxon>
    </lineage>
</organism>
<name>A0ABQ6I0P4_9MICO</name>
<evidence type="ECO:0000313" key="2">
    <source>
        <dbReference type="Proteomes" id="UP001157091"/>
    </source>
</evidence>